<gene>
    <name evidence="1" type="ORF">SNOG_10541</name>
</gene>
<dbReference type="Proteomes" id="UP000001055">
    <property type="component" value="Unassembled WGS sequence"/>
</dbReference>
<dbReference type="InParanoid" id="Q0UCH3"/>
<dbReference type="GeneID" id="5977716"/>
<protein>
    <submittedName>
        <fullName evidence="1">Uncharacterized protein</fullName>
    </submittedName>
</protein>
<reference evidence="2" key="1">
    <citation type="journal article" date="2007" name="Plant Cell">
        <title>Dothideomycete-plant interactions illuminated by genome sequencing and EST analysis of the wheat pathogen Stagonospora nodorum.</title>
        <authorList>
            <person name="Hane J.K."/>
            <person name="Lowe R.G."/>
            <person name="Solomon P.S."/>
            <person name="Tan K.C."/>
            <person name="Schoch C.L."/>
            <person name="Spatafora J.W."/>
            <person name="Crous P.W."/>
            <person name="Kodira C."/>
            <person name="Birren B.W."/>
            <person name="Galagan J.E."/>
            <person name="Torriani S.F."/>
            <person name="McDonald B.A."/>
            <person name="Oliver R.P."/>
        </authorList>
    </citation>
    <scope>NUCLEOTIDE SEQUENCE [LARGE SCALE GENOMIC DNA]</scope>
    <source>
        <strain evidence="2">SN15 / ATCC MYA-4574 / FGSC 10173</strain>
    </source>
</reference>
<dbReference type="KEGG" id="pno:SNOG_10541"/>
<dbReference type="RefSeq" id="XP_001800809.1">
    <property type="nucleotide sequence ID" value="XM_001800757.1"/>
</dbReference>
<dbReference type="EMBL" id="CH445341">
    <property type="protein sequence ID" value="EAT81935.1"/>
    <property type="molecule type" value="Genomic_DNA"/>
</dbReference>
<organism evidence="1 2">
    <name type="scientific">Phaeosphaeria nodorum (strain SN15 / ATCC MYA-4574 / FGSC 10173)</name>
    <name type="common">Glume blotch fungus</name>
    <name type="synonym">Parastagonospora nodorum</name>
    <dbReference type="NCBI Taxonomy" id="321614"/>
    <lineage>
        <taxon>Eukaryota</taxon>
        <taxon>Fungi</taxon>
        <taxon>Dikarya</taxon>
        <taxon>Ascomycota</taxon>
        <taxon>Pezizomycotina</taxon>
        <taxon>Dothideomycetes</taxon>
        <taxon>Pleosporomycetidae</taxon>
        <taxon>Pleosporales</taxon>
        <taxon>Pleosporineae</taxon>
        <taxon>Phaeosphaeriaceae</taxon>
        <taxon>Parastagonospora</taxon>
    </lineage>
</organism>
<sequence length="31" mass="3545">MYAKAACDFALTWRIAPWASRMTRSVELEIG</sequence>
<accession>Q0UCH3</accession>
<evidence type="ECO:0000313" key="2">
    <source>
        <dbReference type="Proteomes" id="UP000001055"/>
    </source>
</evidence>
<evidence type="ECO:0000313" key="1">
    <source>
        <dbReference type="EMBL" id="EAT81935.1"/>
    </source>
</evidence>
<proteinExistence type="predicted"/>
<name>Q0UCH3_PHANO</name>
<dbReference type="AlphaFoldDB" id="Q0UCH3"/>